<evidence type="ECO:0000259" key="1">
    <source>
        <dbReference type="PROSITE" id="PS51746"/>
    </source>
</evidence>
<dbReference type="Pfam" id="PF00481">
    <property type="entry name" value="PP2C"/>
    <property type="match status" value="1"/>
</dbReference>
<reference evidence="3" key="1">
    <citation type="journal article" date="2018" name="Nat. Microbiol.">
        <title>Leveraging single-cell genomics to expand the fungal tree of life.</title>
        <authorList>
            <person name="Ahrendt S.R."/>
            <person name="Quandt C.A."/>
            <person name="Ciobanu D."/>
            <person name="Clum A."/>
            <person name="Salamov A."/>
            <person name="Andreopoulos B."/>
            <person name="Cheng J.F."/>
            <person name="Woyke T."/>
            <person name="Pelin A."/>
            <person name="Henrissat B."/>
            <person name="Reynolds N.K."/>
            <person name="Benny G.L."/>
            <person name="Smith M.E."/>
            <person name="James T.Y."/>
            <person name="Grigoriev I.V."/>
        </authorList>
    </citation>
    <scope>NUCLEOTIDE SEQUENCE [LARGE SCALE GENOMIC DNA]</scope>
</reference>
<dbReference type="InterPro" id="IPR036457">
    <property type="entry name" value="PPM-type-like_dom_sf"/>
</dbReference>
<dbReference type="EMBL" id="ML000853">
    <property type="protein sequence ID" value="RKO83779.1"/>
    <property type="molecule type" value="Genomic_DNA"/>
</dbReference>
<dbReference type="InterPro" id="IPR001932">
    <property type="entry name" value="PPM-type_phosphatase-like_dom"/>
</dbReference>
<sequence length="245" mass="27147">ITVANVGDCRAVLGIRRPDGMWQTVALSEDHQPTREDEVRRIVEEHPGEAPATLIRRYDGEPDGPVRVLGWLMPSRAFGDSRLKWSNSVQQLITSLEQSLTHLKLGRVFRPIPDCLTPPYVSSAPELRSYTLVDPCAPVFLILACDGIWDTLSNEQAVAAVAEYLNTEPSPNNPLLRDANAAVHLARAALADGLGEEEVSRKLTVEDAREYRDDITVAVVMFEGVEGRLQAKGRAPWFLRDIVEV</sequence>
<proteinExistence type="predicted"/>
<evidence type="ECO:0000313" key="3">
    <source>
        <dbReference type="Proteomes" id="UP000269721"/>
    </source>
</evidence>
<dbReference type="CDD" id="cd00143">
    <property type="entry name" value="PP2Cc"/>
    <property type="match status" value="1"/>
</dbReference>
<feature type="domain" description="PPM-type phosphatase" evidence="1">
    <location>
        <begin position="1"/>
        <end position="222"/>
    </location>
</feature>
<dbReference type="GO" id="GO:0004722">
    <property type="term" value="F:protein serine/threonine phosphatase activity"/>
    <property type="evidence" value="ECO:0007669"/>
    <property type="project" value="InterPro"/>
</dbReference>
<dbReference type="AlphaFoldDB" id="A0A4P9VVS9"/>
<name>A0A4P9VVS9_9FUNG</name>
<dbReference type="Proteomes" id="UP000269721">
    <property type="component" value="Unassembled WGS sequence"/>
</dbReference>
<dbReference type="PANTHER" id="PTHR13832:SF792">
    <property type="entry name" value="GM14286P"/>
    <property type="match status" value="1"/>
</dbReference>
<dbReference type="OrthoDB" id="420076at2759"/>
<accession>A0A4P9VVS9</accession>
<dbReference type="SMART" id="SM00332">
    <property type="entry name" value="PP2Cc"/>
    <property type="match status" value="1"/>
</dbReference>
<dbReference type="InterPro" id="IPR015655">
    <property type="entry name" value="PP2C"/>
</dbReference>
<dbReference type="Gene3D" id="3.60.40.10">
    <property type="entry name" value="PPM-type phosphatase domain"/>
    <property type="match status" value="1"/>
</dbReference>
<keyword evidence="3" id="KW-1185">Reference proteome</keyword>
<dbReference type="SUPFAM" id="SSF81606">
    <property type="entry name" value="PP2C-like"/>
    <property type="match status" value="1"/>
</dbReference>
<gene>
    <name evidence="2" type="ORF">BDK51DRAFT_23355</name>
</gene>
<organism evidence="2 3">
    <name type="scientific">Blyttiomyces helicus</name>
    <dbReference type="NCBI Taxonomy" id="388810"/>
    <lineage>
        <taxon>Eukaryota</taxon>
        <taxon>Fungi</taxon>
        <taxon>Fungi incertae sedis</taxon>
        <taxon>Chytridiomycota</taxon>
        <taxon>Chytridiomycota incertae sedis</taxon>
        <taxon>Chytridiomycetes</taxon>
        <taxon>Chytridiomycetes incertae sedis</taxon>
        <taxon>Blyttiomyces</taxon>
    </lineage>
</organism>
<protein>
    <submittedName>
        <fullName evidence="2">Phosphatase 2C-like domain-containing protein</fullName>
    </submittedName>
</protein>
<dbReference type="PROSITE" id="PS51746">
    <property type="entry name" value="PPM_2"/>
    <property type="match status" value="1"/>
</dbReference>
<feature type="non-terminal residue" evidence="2">
    <location>
        <position position="1"/>
    </location>
</feature>
<evidence type="ECO:0000313" key="2">
    <source>
        <dbReference type="EMBL" id="RKO83779.1"/>
    </source>
</evidence>
<dbReference type="PANTHER" id="PTHR13832">
    <property type="entry name" value="PROTEIN PHOSPHATASE 2C"/>
    <property type="match status" value="1"/>
</dbReference>